<protein>
    <submittedName>
        <fullName evidence="4">Sigma-70 family RNA polymerase sigma factor</fullName>
    </submittedName>
</protein>
<dbReference type="InterPro" id="IPR036388">
    <property type="entry name" value="WH-like_DNA-bd_sf"/>
</dbReference>
<sequence length="283" mass="31892">MFETHRPRLVRLAYRMVGTMPEAEDIVQDAWIRWERTESRDIRDAGAYLRRTVARLCLDHLKSARTRRETYFGSWLPEPILDEGMNDDLREDHLTLTLMLALERLSPLERAAFLLHDVFDTPMPDIAEALGRDAAAIRQLASRARKHVRDSRPRFPLEKTEGERIAKAFFDAAKSGDADALRGLLSDAVIARSDGGGRVAAFPNPVYGADRVTRLFEGIHRKFGGAETELIRLTTIDGLPGFISRDPEGVLQTVAFEIIDGRIVSIFITRNPDKMTVVARALN</sequence>
<dbReference type="InterPro" id="IPR013324">
    <property type="entry name" value="RNA_pol_sigma_r3/r4-like"/>
</dbReference>
<dbReference type="Gene3D" id="3.10.450.50">
    <property type="match status" value="1"/>
</dbReference>
<dbReference type="GO" id="GO:0006352">
    <property type="term" value="P:DNA-templated transcription initiation"/>
    <property type="evidence" value="ECO:0007669"/>
    <property type="project" value="InterPro"/>
</dbReference>
<dbReference type="SUPFAM" id="SSF88946">
    <property type="entry name" value="Sigma2 domain of RNA polymerase sigma factors"/>
    <property type="match status" value="1"/>
</dbReference>
<name>A0A7Y0E2Q5_9PROT</name>
<dbReference type="NCBIfam" id="TIGR02937">
    <property type="entry name" value="sigma70-ECF"/>
    <property type="match status" value="1"/>
</dbReference>
<dbReference type="Proteomes" id="UP000539372">
    <property type="component" value="Unassembled WGS sequence"/>
</dbReference>
<dbReference type="InterPro" id="IPR013249">
    <property type="entry name" value="RNA_pol_sigma70_r4_t2"/>
</dbReference>
<reference evidence="4 5" key="1">
    <citation type="submission" date="2020-04" db="EMBL/GenBank/DDBJ databases">
        <title>Rhodospirillaceae bacterium KN72 isolated from deep sea.</title>
        <authorList>
            <person name="Zhang D.-C."/>
        </authorList>
    </citation>
    <scope>NUCLEOTIDE SEQUENCE [LARGE SCALE GENOMIC DNA]</scope>
    <source>
        <strain evidence="4 5">KN72</strain>
    </source>
</reference>
<feature type="domain" description="RNA polymerase sigma-70 region 2" evidence="2">
    <location>
        <begin position="1"/>
        <end position="65"/>
    </location>
</feature>
<dbReference type="Pfam" id="PF08281">
    <property type="entry name" value="Sigma70_r4_2"/>
    <property type="match status" value="1"/>
</dbReference>
<dbReference type="PANTHER" id="PTHR30173">
    <property type="entry name" value="SIGMA 19 FACTOR"/>
    <property type="match status" value="1"/>
</dbReference>
<keyword evidence="5" id="KW-1185">Reference proteome</keyword>
<dbReference type="GO" id="GO:0016987">
    <property type="term" value="F:sigma factor activity"/>
    <property type="evidence" value="ECO:0007669"/>
    <property type="project" value="InterPro"/>
</dbReference>
<gene>
    <name evidence="4" type="ORF">HH303_16560</name>
</gene>
<dbReference type="PANTHER" id="PTHR30173:SF43">
    <property type="entry name" value="ECF RNA POLYMERASE SIGMA FACTOR SIGI-RELATED"/>
    <property type="match status" value="1"/>
</dbReference>
<dbReference type="SUPFAM" id="SSF88659">
    <property type="entry name" value="Sigma3 and sigma4 domains of RNA polymerase sigma factors"/>
    <property type="match status" value="1"/>
</dbReference>
<evidence type="ECO:0000259" key="2">
    <source>
        <dbReference type="Pfam" id="PF04542"/>
    </source>
</evidence>
<evidence type="ECO:0000313" key="4">
    <source>
        <dbReference type="EMBL" id="NMM46106.1"/>
    </source>
</evidence>
<dbReference type="InterPro" id="IPR052704">
    <property type="entry name" value="ECF_Sigma-70_Domain"/>
</dbReference>
<dbReference type="InterPro" id="IPR013325">
    <property type="entry name" value="RNA_pol_sigma_r2"/>
</dbReference>
<evidence type="ECO:0000313" key="5">
    <source>
        <dbReference type="Proteomes" id="UP000539372"/>
    </source>
</evidence>
<dbReference type="EMBL" id="JABBNT010000005">
    <property type="protein sequence ID" value="NMM46106.1"/>
    <property type="molecule type" value="Genomic_DNA"/>
</dbReference>
<feature type="domain" description="RNA polymerase sigma factor 70 region 4 type 2" evidence="3">
    <location>
        <begin position="98"/>
        <end position="147"/>
    </location>
</feature>
<dbReference type="InterPro" id="IPR007627">
    <property type="entry name" value="RNA_pol_sigma70_r2"/>
</dbReference>
<dbReference type="Pfam" id="PF04542">
    <property type="entry name" value="Sigma70_r2"/>
    <property type="match status" value="1"/>
</dbReference>
<comment type="caution">
    <text evidence="4">The sequence shown here is derived from an EMBL/GenBank/DDBJ whole genome shotgun (WGS) entry which is preliminary data.</text>
</comment>
<dbReference type="Gene3D" id="1.10.1740.10">
    <property type="match status" value="1"/>
</dbReference>
<dbReference type="GO" id="GO:0003677">
    <property type="term" value="F:DNA binding"/>
    <property type="evidence" value="ECO:0007669"/>
    <property type="project" value="InterPro"/>
</dbReference>
<comment type="subunit">
    <text evidence="1">Interacts transiently with the RNA polymerase catalytic core formed by RpoA, RpoB, RpoC and RpoZ (2 alpha, 1 beta, 1 beta' and 1 omega subunit) to form the RNA polymerase holoenzyme that can initiate transcription.</text>
</comment>
<organism evidence="4 5">
    <name type="scientific">Pacificispira spongiicola</name>
    <dbReference type="NCBI Taxonomy" id="2729598"/>
    <lineage>
        <taxon>Bacteria</taxon>
        <taxon>Pseudomonadati</taxon>
        <taxon>Pseudomonadota</taxon>
        <taxon>Alphaproteobacteria</taxon>
        <taxon>Rhodospirillales</taxon>
        <taxon>Rhodospirillaceae</taxon>
        <taxon>Pacificispira</taxon>
    </lineage>
</organism>
<proteinExistence type="predicted"/>
<evidence type="ECO:0000256" key="1">
    <source>
        <dbReference type="ARBA" id="ARBA00011344"/>
    </source>
</evidence>
<evidence type="ECO:0000259" key="3">
    <source>
        <dbReference type="Pfam" id="PF08281"/>
    </source>
</evidence>
<dbReference type="AlphaFoldDB" id="A0A7Y0E2Q5"/>
<dbReference type="NCBIfam" id="NF007214">
    <property type="entry name" value="PRK09636.1"/>
    <property type="match status" value="1"/>
</dbReference>
<dbReference type="InterPro" id="IPR014284">
    <property type="entry name" value="RNA_pol_sigma-70_dom"/>
</dbReference>
<dbReference type="InterPro" id="IPR032710">
    <property type="entry name" value="NTF2-like_dom_sf"/>
</dbReference>
<dbReference type="Gene3D" id="1.10.10.10">
    <property type="entry name" value="Winged helix-like DNA-binding domain superfamily/Winged helix DNA-binding domain"/>
    <property type="match status" value="1"/>
</dbReference>
<dbReference type="SUPFAM" id="SSF54427">
    <property type="entry name" value="NTF2-like"/>
    <property type="match status" value="1"/>
</dbReference>
<accession>A0A7Y0E2Q5</accession>